<organism evidence="1 2">
    <name type="scientific">Yersinia massiliensis</name>
    <dbReference type="NCBI Taxonomy" id="419257"/>
    <lineage>
        <taxon>Bacteria</taxon>
        <taxon>Pseudomonadati</taxon>
        <taxon>Pseudomonadota</taxon>
        <taxon>Gammaproteobacteria</taxon>
        <taxon>Enterobacterales</taxon>
        <taxon>Yersiniaceae</taxon>
        <taxon>Yersinia</taxon>
    </lineage>
</organism>
<gene>
    <name evidence="1" type="ORF">DA391_09810</name>
</gene>
<accession>A0ABM6URW6</accession>
<keyword evidence="2" id="KW-1185">Reference proteome</keyword>
<dbReference type="EMBL" id="CP028487">
    <property type="protein sequence ID" value="AVX37926.1"/>
    <property type="molecule type" value="Genomic_DNA"/>
</dbReference>
<sequence>MLSASELTHGDLLRGHKQYVGRTLKVNGSVRQDNYTVIHPNQLELMRPTSQRGCFSYGMFVWFNAELSPWRNLGIYEFHRTQWRMSIEISE</sequence>
<protein>
    <submittedName>
        <fullName evidence="1">Uncharacterized protein</fullName>
    </submittedName>
</protein>
<dbReference type="Proteomes" id="UP000240908">
    <property type="component" value="Chromosome"/>
</dbReference>
<evidence type="ECO:0000313" key="1">
    <source>
        <dbReference type="EMBL" id="AVX37926.1"/>
    </source>
</evidence>
<proteinExistence type="predicted"/>
<evidence type="ECO:0000313" key="2">
    <source>
        <dbReference type="Proteomes" id="UP000240908"/>
    </source>
</evidence>
<name>A0ABM6URW6_9GAMM</name>
<reference evidence="2" key="1">
    <citation type="journal article" date="2018" name="Genome Announc.">
        <title>First complete genome sequence of Yersinia massiliensis.</title>
        <authorList>
            <person name="Thomas M.C."/>
            <person name="Arling V."/>
            <person name="Goji N."/>
            <person name="Janzen T.W."/>
            <person name="Duceppe M.-O."/>
            <person name="Mathews A."/>
            <person name="Carrillo C."/>
            <person name="Amoako K."/>
        </authorList>
    </citation>
    <scope>NUCLEOTIDE SEQUENCE [LARGE SCALE GENOMIC DNA]</scope>
    <source>
        <strain evidence="2">GTA</strain>
    </source>
</reference>